<comment type="similarity">
    <text evidence="5">Belongs to the SAT4 family.</text>
</comment>
<feature type="transmembrane region" description="Helical" evidence="7">
    <location>
        <begin position="234"/>
        <end position="256"/>
    </location>
</feature>
<feature type="transmembrane region" description="Helical" evidence="7">
    <location>
        <begin position="199"/>
        <end position="222"/>
    </location>
</feature>
<sequence>MSAYFPYTPEFNGLTGEQIQKIAESQPPIKPAGAGIAIQGIVYTTAILCTAVFSLRVWVRFIRREQGRPIGIDDYLAVGGFGPYLPACALAIAGTYYGVGAPDSAVNPFMKIRAKELQLLYELIYFGSSTLTKFSIAFTILRICTLKRYRFALYGAMGTMALTAFGALIFLFSDCKPFATRWNPKLGQCWAPAPDGWFIMSYIGTSIQVATDWVVAITPFFIVRKLQMNRRKKISVCAILGLGVLASFAAIMRIAMYPQTDERFHPKDNLVKEAQLVIWSHLEGSFGIIACNLPPLKQLFKAYYRGSSGRSGNQSAPLSTGGRGTQLGDLNSQGKSHMKAGSRNTWNRISEDDDTSSKHHIIRETEVRVETSSFDPREDRHDHWETDVKAIV</sequence>
<feature type="transmembrane region" description="Helical" evidence="7">
    <location>
        <begin position="36"/>
        <end position="55"/>
    </location>
</feature>
<dbReference type="Pfam" id="PF20684">
    <property type="entry name" value="Fung_rhodopsin"/>
    <property type="match status" value="1"/>
</dbReference>
<evidence type="ECO:0000256" key="3">
    <source>
        <dbReference type="ARBA" id="ARBA00022989"/>
    </source>
</evidence>
<dbReference type="OrthoDB" id="3897607at2759"/>
<feature type="compositionally biased region" description="Polar residues" evidence="6">
    <location>
        <begin position="309"/>
        <end position="318"/>
    </location>
</feature>
<protein>
    <recommendedName>
        <fullName evidence="8">Rhodopsin domain-containing protein</fullName>
    </recommendedName>
</protein>
<evidence type="ECO:0000313" key="10">
    <source>
        <dbReference type="Proteomes" id="UP000240493"/>
    </source>
</evidence>
<keyword evidence="2 7" id="KW-0812">Transmembrane</keyword>
<dbReference type="Proteomes" id="UP000240493">
    <property type="component" value="Unassembled WGS sequence"/>
</dbReference>
<accession>A0A2T3Z8P5</accession>
<dbReference type="PANTHER" id="PTHR33048:SF31">
    <property type="entry name" value="INTEGRAL MEMBRANE PROTEIN"/>
    <property type="match status" value="1"/>
</dbReference>
<gene>
    <name evidence="9" type="ORF">M441DRAFT_194714</name>
</gene>
<dbReference type="PANTHER" id="PTHR33048">
    <property type="entry name" value="PTH11-LIKE INTEGRAL MEMBRANE PROTEIN (AFU_ORTHOLOGUE AFUA_5G11245)"/>
    <property type="match status" value="1"/>
</dbReference>
<organism evidence="9 10">
    <name type="scientific">Trichoderma asperellum (strain ATCC 204424 / CBS 433.97 / NBRC 101777)</name>
    <dbReference type="NCBI Taxonomy" id="1042311"/>
    <lineage>
        <taxon>Eukaryota</taxon>
        <taxon>Fungi</taxon>
        <taxon>Dikarya</taxon>
        <taxon>Ascomycota</taxon>
        <taxon>Pezizomycotina</taxon>
        <taxon>Sordariomycetes</taxon>
        <taxon>Hypocreomycetidae</taxon>
        <taxon>Hypocreales</taxon>
        <taxon>Hypocreaceae</taxon>
        <taxon>Trichoderma</taxon>
    </lineage>
</organism>
<evidence type="ECO:0000256" key="4">
    <source>
        <dbReference type="ARBA" id="ARBA00023136"/>
    </source>
</evidence>
<feature type="region of interest" description="Disordered" evidence="6">
    <location>
        <begin position="309"/>
        <end position="361"/>
    </location>
</feature>
<comment type="subcellular location">
    <subcellularLocation>
        <location evidence="1">Membrane</location>
        <topology evidence="1">Multi-pass membrane protein</topology>
    </subcellularLocation>
</comment>
<feature type="transmembrane region" description="Helical" evidence="7">
    <location>
        <begin position="151"/>
        <end position="172"/>
    </location>
</feature>
<evidence type="ECO:0000313" key="9">
    <source>
        <dbReference type="EMBL" id="PTB41178.1"/>
    </source>
</evidence>
<evidence type="ECO:0000256" key="6">
    <source>
        <dbReference type="SAM" id="MobiDB-lite"/>
    </source>
</evidence>
<dbReference type="GO" id="GO:0016020">
    <property type="term" value="C:membrane"/>
    <property type="evidence" value="ECO:0007669"/>
    <property type="project" value="UniProtKB-SubCell"/>
</dbReference>
<feature type="transmembrane region" description="Helical" evidence="7">
    <location>
        <begin position="119"/>
        <end position="144"/>
    </location>
</feature>
<evidence type="ECO:0000259" key="8">
    <source>
        <dbReference type="Pfam" id="PF20684"/>
    </source>
</evidence>
<dbReference type="AlphaFoldDB" id="A0A2T3Z8P5"/>
<dbReference type="InterPro" id="IPR049326">
    <property type="entry name" value="Rhodopsin_dom_fungi"/>
</dbReference>
<dbReference type="InterPro" id="IPR052337">
    <property type="entry name" value="SAT4-like"/>
</dbReference>
<reference evidence="9 10" key="1">
    <citation type="submission" date="2016-07" db="EMBL/GenBank/DDBJ databases">
        <title>Multiple horizontal gene transfer events from other fungi enriched the ability of initially mycotrophic Trichoderma (Ascomycota) to feed on dead plant biomass.</title>
        <authorList>
            <consortium name="DOE Joint Genome Institute"/>
            <person name="Aerts A."/>
            <person name="Atanasova L."/>
            <person name="Chenthamara K."/>
            <person name="Zhang J."/>
            <person name="Grujic M."/>
            <person name="Henrissat B."/>
            <person name="Kuo A."/>
            <person name="Salamov A."/>
            <person name="Lipzen A."/>
            <person name="Labutti K."/>
            <person name="Barry K."/>
            <person name="Miao Y."/>
            <person name="Rahimi M.J."/>
            <person name="Shen Q."/>
            <person name="Grigoriev I.V."/>
            <person name="Kubicek C.P."/>
            <person name="Druzhinina I.S."/>
        </authorList>
    </citation>
    <scope>NUCLEOTIDE SEQUENCE [LARGE SCALE GENOMIC DNA]</scope>
    <source>
        <strain evidence="9 10">CBS 433.97</strain>
    </source>
</reference>
<dbReference type="EMBL" id="KZ679262">
    <property type="protein sequence ID" value="PTB41178.1"/>
    <property type="molecule type" value="Genomic_DNA"/>
</dbReference>
<name>A0A2T3Z8P5_TRIA4</name>
<feature type="domain" description="Rhodopsin" evidence="8">
    <location>
        <begin position="55"/>
        <end position="301"/>
    </location>
</feature>
<evidence type="ECO:0000256" key="5">
    <source>
        <dbReference type="ARBA" id="ARBA00038359"/>
    </source>
</evidence>
<feature type="transmembrane region" description="Helical" evidence="7">
    <location>
        <begin position="75"/>
        <end position="99"/>
    </location>
</feature>
<evidence type="ECO:0000256" key="1">
    <source>
        <dbReference type="ARBA" id="ARBA00004141"/>
    </source>
</evidence>
<keyword evidence="3 7" id="KW-1133">Transmembrane helix</keyword>
<evidence type="ECO:0000256" key="7">
    <source>
        <dbReference type="SAM" id="Phobius"/>
    </source>
</evidence>
<keyword evidence="4 7" id="KW-0472">Membrane</keyword>
<keyword evidence="10" id="KW-1185">Reference proteome</keyword>
<evidence type="ECO:0000256" key="2">
    <source>
        <dbReference type="ARBA" id="ARBA00022692"/>
    </source>
</evidence>
<proteinExistence type="inferred from homology"/>